<proteinExistence type="inferred from homology"/>
<dbReference type="GO" id="GO:0032259">
    <property type="term" value="P:methylation"/>
    <property type="evidence" value="ECO:0007669"/>
    <property type="project" value="UniProtKB-KW"/>
</dbReference>
<dbReference type="HAMAP" id="MF_02126">
    <property type="entry name" value="RF_methyltr_PrmC"/>
    <property type="match status" value="1"/>
</dbReference>
<dbReference type="Pfam" id="PF17827">
    <property type="entry name" value="PrmC_N"/>
    <property type="match status" value="1"/>
</dbReference>
<feature type="binding site" evidence="5">
    <location>
        <position position="144"/>
    </location>
    <ligand>
        <name>S-adenosyl-L-methionine</name>
        <dbReference type="ChEBI" id="CHEBI:59789"/>
    </ligand>
</feature>
<dbReference type="Pfam" id="PF05175">
    <property type="entry name" value="MTS"/>
    <property type="match status" value="1"/>
</dbReference>
<dbReference type="Gene3D" id="3.40.50.150">
    <property type="entry name" value="Vaccinia Virus protein VP39"/>
    <property type="match status" value="1"/>
</dbReference>
<dbReference type="InterPro" id="IPR029063">
    <property type="entry name" value="SAM-dependent_MTases_sf"/>
</dbReference>
<dbReference type="InterPro" id="IPR050320">
    <property type="entry name" value="N5-glutamine_MTase"/>
</dbReference>
<dbReference type="EMBL" id="LT854705">
    <property type="protein sequence ID" value="SMS14690.1"/>
    <property type="molecule type" value="Genomic_DNA"/>
</dbReference>
<dbReference type="KEGG" id="lzy:LZ3411_1640"/>
<feature type="binding site" evidence="5">
    <location>
        <begin position="186"/>
        <end position="189"/>
    </location>
    <ligand>
        <name>substrate</name>
    </ligand>
</feature>
<comment type="caution">
    <text evidence="5">Lacks conserved residue(s) required for the propagation of feature annotation.</text>
</comment>
<evidence type="ECO:0000256" key="4">
    <source>
        <dbReference type="ARBA" id="ARBA00048391"/>
    </source>
</evidence>
<evidence type="ECO:0000313" key="8">
    <source>
        <dbReference type="EMBL" id="SMS14690.1"/>
    </source>
</evidence>
<dbReference type="GO" id="GO:0102559">
    <property type="term" value="F:peptide chain release factor N(5)-glutamine methyltransferase activity"/>
    <property type="evidence" value="ECO:0007669"/>
    <property type="project" value="UniProtKB-EC"/>
</dbReference>
<gene>
    <name evidence="5" type="primary">prmC</name>
    <name evidence="8" type="ORF">LZ3411_1640</name>
</gene>
<accession>A0A1Y6JY07</accession>
<evidence type="ECO:0000259" key="6">
    <source>
        <dbReference type="Pfam" id="PF05175"/>
    </source>
</evidence>
<keyword evidence="3 5" id="KW-0949">S-adenosyl-L-methionine</keyword>
<organism evidence="8 9">
    <name type="scientific">Levilactobacillus zymae</name>
    <dbReference type="NCBI Taxonomy" id="267363"/>
    <lineage>
        <taxon>Bacteria</taxon>
        <taxon>Bacillati</taxon>
        <taxon>Bacillota</taxon>
        <taxon>Bacilli</taxon>
        <taxon>Lactobacillales</taxon>
        <taxon>Lactobacillaceae</taxon>
        <taxon>Levilactobacillus</taxon>
    </lineage>
</organism>
<dbReference type="GO" id="GO:0003676">
    <property type="term" value="F:nucleic acid binding"/>
    <property type="evidence" value="ECO:0007669"/>
    <property type="project" value="InterPro"/>
</dbReference>
<comment type="function">
    <text evidence="5">Methylates the class 1 translation termination release factors RF1/PrfA and RF2/PrfB on the glutamine residue of the universally conserved GGQ motif.</text>
</comment>
<dbReference type="CDD" id="cd02440">
    <property type="entry name" value="AdoMet_MTases"/>
    <property type="match status" value="1"/>
</dbReference>
<dbReference type="InterPro" id="IPR002052">
    <property type="entry name" value="DNA_methylase_N6_adenine_CS"/>
</dbReference>
<dbReference type="PANTHER" id="PTHR18895">
    <property type="entry name" value="HEMK METHYLTRANSFERASE"/>
    <property type="match status" value="1"/>
</dbReference>
<evidence type="ECO:0000256" key="2">
    <source>
        <dbReference type="ARBA" id="ARBA00022679"/>
    </source>
</evidence>
<evidence type="ECO:0000313" key="9">
    <source>
        <dbReference type="Proteomes" id="UP000195412"/>
    </source>
</evidence>
<dbReference type="NCBIfam" id="TIGR03534">
    <property type="entry name" value="RF_mod_PrmC"/>
    <property type="match status" value="1"/>
</dbReference>
<reference evidence="9" key="1">
    <citation type="submission" date="2017-05" db="EMBL/GenBank/DDBJ databases">
        <authorList>
            <person name="Papadimitriou K."/>
        </authorList>
    </citation>
    <scope>NUCLEOTIDE SEQUENCE [LARGE SCALE GENOMIC DNA]</scope>
    <source>
        <strain evidence="9">ACA-DC 3411</strain>
    </source>
</reference>
<comment type="similarity">
    <text evidence="5">Belongs to the protein N5-glutamine methyltransferase family. PrmC subfamily.</text>
</comment>
<dbReference type="InterPro" id="IPR040758">
    <property type="entry name" value="PrmC_N"/>
</dbReference>
<feature type="domain" description="Release factor glutamine methyltransferase N-terminal" evidence="7">
    <location>
        <begin position="10"/>
        <end position="77"/>
    </location>
</feature>
<dbReference type="Proteomes" id="UP000195412">
    <property type="component" value="Chromosome I"/>
</dbReference>
<dbReference type="InterPro" id="IPR007848">
    <property type="entry name" value="Small_mtfrase_dom"/>
</dbReference>
<dbReference type="InterPro" id="IPR004556">
    <property type="entry name" value="HemK-like"/>
</dbReference>
<keyword evidence="1 5" id="KW-0489">Methyltransferase</keyword>
<feature type="binding site" evidence="5">
    <location>
        <begin position="121"/>
        <end position="125"/>
    </location>
    <ligand>
        <name>S-adenosyl-L-methionine</name>
        <dbReference type="ChEBI" id="CHEBI:59789"/>
    </ligand>
</feature>
<dbReference type="PANTHER" id="PTHR18895:SF74">
    <property type="entry name" value="MTRF1L RELEASE FACTOR GLUTAMINE METHYLTRANSFERASE"/>
    <property type="match status" value="1"/>
</dbReference>
<feature type="domain" description="Methyltransferase small" evidence="6">
    <location>
        <begin position="112"/>
        <end position="195"/>
    </location>
</feature>
<dbReference type="RefSeq" id="WP_087742248.1">
    <property type="nucleotide sequence ID" value="NZ_JBPWQU010000019.1"/>
</dbReference>
<dbReference type="SUPFAM" id="SSF53335">
    <property type="entry name" value="S-adenosyl-L-methionine-dependent methyltransferases"/>
    <property type="match status" value="1"/>
</dbReference>
<dbReference type="AlphaFoldDB" id="A0A1Y6JY07"/>
<evidence type="ECO:0000259" key="7">
    <source>
        <dbReference type="Pfam" id="PF17827"/>
    </source>
</evidence>
<evidence type="ECO:0000256" key="5">
    <source>
        <dbReference type="HAMAP-Rule" id="MF_02126"/>
    </source>
</evidence>
<dbReference type="EC" id="2.1.1.297" evidence="5"/>
<evidence type="ECO:0000256" key="3">
    <source>
        <dbReference type="ARBA" id="ARBA00022691"/>
    </source>
</evidence>
<evidence type="ECO:0000256" key="1">
    <source>
        <dbReference type="ARBA" id="ARBA00022603"/>
    </source>
</evidence>
<feature type="binding site" evidence="5">
    <location>
        <position position="186"/>
    </location>
    <ligand>
        <name>S-adenosyl-L-methionine</name>
        <dbReference type="ChEBI" id="CHEBI:59789"/>
    </ligand>
</feature>
<keyword evidence="2 5" id="KW-0808">Transferase</keyword>
<protein>
    <recommendedName>
        <fullName evidence="5">Release factor glutamine methyltransferase</fullName>
        <shortName evidence="5">RF MTase</shortName>
        <ecNumber evidence="5">2.1.1.297</ecNumber>
    </recommendedName>
    <alternativeName>
        <fullName evidence="5">N5-glutamine methyltransferase PrmC</fullName>
    </alternativeName>
    <alternativeName>
        <fullName evidence="5">Protein-(glutamine-N5) MTase PrmC</fullName>
    </alternativeName>
    <alternativeName>
        <fullName evidence="5">Protein-glutamine N-methyltransferase PrmC</fullName>
    </alternativeName>
</protein>
<comment type="catalytic activity">
    <reaction evidence="4 5">
        <text>L-glutaminyl-[peptide chain release factor] + S-adenosyl-L-methionine = N(5)-methyl-L-glutaminyl-[peptide chain release factor] + S-adenosyl-L-homocysteine + H(+)</text>
        <dbReference type="Rhea" id="RHEA:42896"/>
        <dbReference type="Rhea" id="RHEA-COMP:10271"/>
        <dbReference type="Rhea" id="RHEA-COMP:10272"/>
        <dbReference type="ChEBI" id="CHEBI:15378"/>
        <dbReference type="ChEBI" id="CHEBI:30011"/>
        <dbReference type="ChEBI" id="CHEBI:57856"/>
        <dbReference type="ChEBI" id="CHEBI:59789"/>
        <dbReference type="ChEBI" id="CHEBI:61891"/>
        <dbReference type="EC" id="2.1.1.297"/>
    </reaction>
</comment>
<name>A0A1Y6JY07_9LACO</name>
<dbReference type="NCBIfam" id="TIGR00536">
    <property type="entry name" value="hemK_fam"/>
    <property type="match status" value="1"/>
</dbReference>
<dbReference type="PROSITE" id="PS00092">
    <property type="entry name" value="N6_MTASE"/>
    <property type="match status" value="1"/>
</dbReference>
<dbReference type="Gene3D" id="1.10.8.10">
    <property type="entry name" value="DNA helicase RuvA subunit, C-terminal domain"/>
    <property type="match status" value="1"/>
</dbReference>
<sequence>MAKSVTYFAALKTAEQQLTATQQDPSAAQFLLLETQHWTFTQLVQHYRDSMPGDQLARYQQQVARVSAGEPAQYVLGHAPFYGREFAVNTATLIPRVETEELVDWVLTSQPTTARRVLDVGTGSGAIAVTLQAERTAWQVTGTDISAAAIAVAQRNAQTWAPAVTLAVGDLFAPVQGQRFDLVVSNPPYIDRTETAVMDASVKRYEPQTALFAAHHGLDFYQRFAAALPTVLTARGNFFAEIGYRQGSAVREIFQTVLPTAQVTIRQDLSGHDRMVRVELTE</sequence>
<dbReference type="InterPro" id="IPR019874">
    <property type="entry name" value="RF_methyltr_PrmC"/>
</dbReference>